<dbReference type="CDD" id="cd02440">
    <property type="entry name" value="AdoMet_MTases"/>
    <property type="match status" value="1"/>
</dbReference>
<gene>
    <name evidence="6" type="ORF">ACFOW6_16650</name>
</gene>
<reference evidence="7" key="1">
    <citation type="journal article" date="2019" name="Int. J. Syst. Evol. Microbiol.">
        <title>The Global Catalogue of Microorganisms (GCM) 10K type strain sequencing project: providing services to taxonomists for standard genome sequencing and annotation.</title>
        <authorList>
            <consortium name="The Broad Institute Genomics Platform"/>
            <consortium name="The Broad Institute Genome Sequencing Center for Infectious Disease"/>
            <person name="Wu L."/>
            <person name="Ma J."/>
        </authorList>
    </citation>
    <scope>NUCLEOTIDE SEQUENCE [LARGE SCALE GENOMIC DNA]</scope>
    <source>
        <strain evidence="7">CECT 8472</strain>
    </source>
</reference>
<keyword evidence="2 6" id="KW-0489">Methyltransferase</keyword>
<dbReference type="PANTHER" id="PTHR43667:SF2">
    <property type="entry name" value="FATTY ACID C-METHYL TRANSFERASE"/>
    <property type="match status" value="1"/>
</dbReference>
<comment type="caution">
    <text evidence="6">The sequence shown here is derived from an EMBL/GenBank/DDBJ whole genome shotgun (WGS) entry which is preliminary data.</text>
</comment>
<evidence type="ECO:0000256" key="4">
    <source>
        <dbReference type="ARBA" id="ARBA00022691"/>
    </source>
</evidence>
<comment type="similarity">
    <text evidence="1">Belongs to the CFA/CMAS family.</text>
</comment>
<sequence>MSDKVERCSSSEFARGNTPTDRRARRLDSFLFRVMAGCAGLFIRHGNINLQFRDSGWLTLGDGTGQPVDIHFNRLPALLRILVNPGLAVGETYVNGDWEIEEADLPRFLGYLLINEARIEGWPLVRALNGIYGMASHVLRTNTTRQSRKNASHHYDIGNDLYESFLDGEMVYSCAFFTHDTQSLEAAQKNKLEITLDRLQVEPGMRVLDIGCGWGAMTRAIARRNAEAVGITLADRQLTWAERHLPFDLQDRVSCQLQDYRDHAEENPEAYDRVVSIGMFEHVGRQHFVDYFKAINRMLKPGGRALVHSIIKPNRTRTNAWMRKYIFPGGLIPQLEDMTVGAEAAKLVRSQEPFIHDGSHYAMTLRHWRKRFNGNFSALDHDRYDERFRRLWNFYLASSEAAFDTLGYGVAQMVVEKPA</sequence>
<accession>A0ABV8UPP2</accession>
<dbReference type="EMBL" id="JBHSCW010000011">
    <property type="protein sequence ID" value="MFC4353180.1"/>
    <property type="molecule type" value="Genomic_DNA"/>
</dbReference>
<dbReference type="GO" id="GO:0008168">
    <property type="term" value="F:methyltransferase activity"/>
    <property type="evidence" value="ECO:0007669"/>
    <property type="project" value="UniProtKB-KW"/>
</dbReference>
<dbReference type="SUPFAM" id="SSF53335">
    <property type="entry name" value="S-adenosyl-L-methionine-dependent methyltransferases"/>
    <property type="match status" value="1"/>
</dbReference>
<evidence type="ECO:0000313" key="6">
    <source>
        <dbReference type="EMBL" id="MFC4353180.1"/>
    </source>
</evidence>
<dbReference type="EC" id="2.1.1.-" evidence="6"/>
<dbReference type="Pfam" id="PF02353">
    <property type="entry name" value="CMAS"/>
    <property type="match status" value="1"/>
</dbReference>
<dbReference type="Proteomes" id="UP001595799">
    <property type="component" value="Unassembled WGS sequence"/>
</dbReference>
<keyword evidence="5" id="KW-0443">Lipid metabolism</keyword>
<dbReference type="Gene3D" id="3.40.50.150">
    <property type="entry name" value="Vaccinia Virus protein VP39"/>
    <property type="match status" value="1"/>
</dbReference>
<evidence type="ECO:0000256" key="2">
    <source>
        <dbReference type="ARBA" id="ARBA00022603"/>
    </source>
</evidence>
<dbReference type="PANTHER" id="PTHR43667">
    <property type="entry name" value="CYCLOPROPANE-FATTY-ACYL-PHOSPHOLIPID SYNTHASE"/>
    <property type="match status" value="1"/>
</dbReference>
<keyword evidence="4" id="KW-0949">S-adenosyl-L-methionine</keyword>
<proteinExistence type="inferred from homology"/>
<dbReference type="GO" id="GO:0032259">
    <property type="term" value="P:methylation"/>
    <property type="evidence" value="ECO:0007669"/>
    <property type="project" value="UniProtKB-KW"/>
</dbReference>
<name>A0ABV8UPP2_9PROT</name>
<dbReference type="PIRSF" id="PIRSF003085">
    <property type="entry name" value="CMAS"/>
    <property type="match status" value="1"/>
</dbReference>
<evidence type="ECO:0000313" key="7">
    <source>
        <dbReference type="Proteomes" id="UP001595799"/>
    </source>
</evidence>
<keyword evidence="7" id="KW-1185">Reference proteome</keyword>
<dbReference type="RefSeq" id="WP_382423555.1">
    <property type="nucleotide sequence ID" value="NZ_JBHSCW010000011.1"/>
</dbReference>
<evidence type="ECO:0000256" key="5">
    <source>
        <dbReference type="ARBA" id="ARBA00023098"/>
    </source>
</evidence>
<dbReference type="InterPro" id="IPR003333">
    <property type="entry name" value="CMAS"/>
</dbReference>
<evidence type="ECO:0000256" key="3">
    <source>
        <dbReference type="ARBA" id="ARBA00022679"/>
    </source>
</evidence>
<protein>
    <submittedName>
        <fullName evidence="6">Class I SAM-dependent methyltransferase</fullName>
        <ecNumber evidence="6">2.1.1.-</ecNumber>
    </submittedName>
</protein>
<evidence type="ECO:0000256" key="1">
    <source>
        <dbReference type="ARBA" id="ARBA00010815"/>
    </source>
</evidence>
<keyword evidence="3 6" id="KW-0808">Transferase</keyword>
<dbReference type="InterPro" id="IPR029063">
    <property type="entry name" value="SAM-dependent_MTases_sf"/>
</dbReference>
<dbReference type="InterPro" id="IPR050723">
    <property type="entry name" value="CFA/CMAS"/>
</dbReference>
<organism evidence="6 7">
    <name type="scientific">Fodinicurvata halophila</name>
    <dbReference type="NCBI Taxonomy" id="1419723"/>
    <lineage>
        <taxon>Bacteria</taxon>
        <taxon>Pseudomonadati</taxon>
        <taxon>Pseudomonadota</taxon>
        <taxon>Alphaproteobacteria</taxon>
        <taxon>Rhodospirillales</taxon>
        <taxon>Rhodovibrionaceae</taxon>
        <taxon>Fodinicurvata</taxon>
    </lineage>
</organism>